<dbReference type="SMART" id="SM00409">
    <property type="entry name" value="IG"/>
    <property type="match status" value="3"/>
</dbReference>
<comment type="similarity">
    <text evidence="12">Belongs to the immunoglobulin superfamily. IgLON family.</text>
</comment>
<protein>
    <submittedName>
        <fullName evidence="15">Opioid binding protein/cell adhesion molecule like</fullName>
    </submittedName>
</protein>
<reference evidence="16" key="2">
    <citation type="journal article" date="2007" name="PLoS Biol.">
        <title>Survey sequencing and comparative analysis of the elephant shark (Callorhinchus milii) genome.</title>
        <authorList>
            <person name="Venkatesh B."/>
            <person name="Kirkness E.F."/>
            <person name="Loh Y.H."/>
            <person name="Halpern A.L."/>
            <person name="Lee A.P."/>
            <person name="Johnson J."/>
            <person name="Dandona N."/>
            <person name="Viswanathan L.D."/>
            <person name="Tay A."/>
            <person name="Venter J.C."/>
            <person name="Strausberg R.L."/>
            <person name="Brenner S."/>
        </authorList>
    </citation>
    <scope>NUCLEOTIDE SEQUENCE [LARGE SCALE GENOMIC DNA]</scope>
</reference>
<gene>
    <name evidence="15" type="primary">LOC103180278</name>
</gene>
<dbReference type="Ensembl" id="ENSCMIT00000010838.1">
    <property type="protein sequence ID" value="ENSCMIP00000010563.1"/>
    <property type="gene ID" value="ENSCMIG00000005547.1"/>
</dbReference>
<dbReference type="InterPro" id="IPR013783">
    <property type="entry name" value="Ig-like_fold"/>
</dbReference>
<dbReference type="InterPro" id="IPR003598">
    <property type="entry name" value="Ig_sub2"/>
</dbReference>
<dbReference type="InterPro" id="IPR013098">
    <property type="entry name" value="Ig_I-set"/>
</dbReference>
<dbReference type="Pfam" id="PF07679">
    <property type="entry name" value="I-set"/>
    <property type="match status" value="2"/>
</dbReference>
<evidence type="ECO:0000256" key="10">
    <source>
        <dbReference type="ARBA" id="ARBA00023288"/>
    </source>
</evidence>
<organism evidence="15 16">
    <name type="scientific">Callorhinchus milii</name>
    <name type="common">Ghost shark</name>
    <dbReference type="NCBI Taxonomy" id="7868"/>
    <lineage>
        <taxon>Eukaryota</taxon>
        <taxon>Metazoa</taxon>
        <taxon>Chordata</taxon>
        <taxon>Craniata</taxon>
        <taxon>Vertebrata</taxon>
        <taxon>Chondrichthyes</taxon>
        <taxon>Holocephali</taxon>
        <taxon>Chimaeriformes</taxon>
        <taxon>Callorhinchidae</taxon>
        <taxon>Callorhinchus</taxon>
    </lineage>
</organism>
<dbReference type="GO" id="GO:0005886">
    <property type="term" value="C:plasma membrane"/>
    <property type="evidence" value="ECO:0007669"/>
    <property type="project" value="UniProtKB-SubCell"/>
</dbReference>
<evidence type="ECO:0000256" key="9">
    <source>
        <dbReference type="ARBA" id="ARBA00023180"/>
    </source>
</evidence>
<evidence type="ECO:0000256" key="5">
    <source>
        <dbReference type="ARBA" id="ARBA00022737"/>
    </source>
</evidence>
<keyword evidence="11" id="KW-0393">Immunoglobulin domain</keyword>
<evidence type="ECO:0000256" key="4">
    <source>
        <dbReference type="ARBA" id="ARBA00022729"/>
    </source>
</evidence>
<dbReference type="InterPro" id="IPR050876">
    <property type="entry name" value="IgLON_domain"/>
</dbReference>
<evidence type="ECO:0000256" key="12">
    <source>
        <dbReference type="ARBA" id="ARBA00037995"/>
    </source>
</evidence>
<accession>A0A4W3H1H3</accession>
<keyword evidence="6" id="KW-0130">Cell adhesion</keyword>
<keyword evidence="5" id="KW-0677">Repeat</keyword>
<evidence type="ECO:0000256" key="2">
    <source>
        <dbReference type="ARBA" id="ARBA00022475"/>
    </source>
</evidence>
<feature type="domain" description="Ig-like" evidence="14">
    <location>
        <begin position="246"/>
        <end position="337"/>
    </location>
</feature>
<dbReference type="AlphaFoldDB" id="A0A4W3H1H3"/>
<feature type="domain" description="Ig-like" evidence="14">
    <location>
        <begin position="159"/>
        <end position="236"/>
    </location>
</feature>
<sequence>MGMCVMDFPRRGDWGSRPGSPGWRMGCPGSRWLWLCTLRLLCIVPAGEPVQRGDRDTNAGFPKAMDNVTVRQGDNAVLRCAIDSGVTRVAWLNRSSILYAGKDKWATDPRVVLLTNSKTEYSIEIQGVDVYDEGAYTCSVQTHNHPKTSQVHVIVQVPPQIVNISNSISVNEGSNVTLLCLAIGRPEPVVTWRHLSPPVRGFASEDEYLEITGISKEQAGDYECQAVNEVSSPDVRKVQIIVNYAPYMSDGRSVGAAVGQKGILRCEAFAVPLAEFEWYKEEQRLSNGLNGVQIKNIDGKSMLTFFNVSEEDYGNYTCVAINKLGFSNTSVLLFEVSEPTSSSQNQGQYGHSPLWLHCSFFSASLPARVGGVMGRGGDVGEWGVWGGRVTTHLSPHCQGSVSLIYIAHKLYTVTPLRTVVSREALCVVLMT</sequence>
<comment type="subcellular location">
    <subcellularLocation>
        <location evidence="1">Cell membrane</location>
        <topology evidence="1">Lipid-anchor</topology>
        <topology evidence="1">GPI-anchor</topology>
    </subcellularLocation>
</comment>
<dbReference type="Pfam" id="PF13927">
    <property type="entry name" value="Ig_3"/>
    <property type="match status" value="1"/>
</dbReference>
<feature type="signal peptide" evidence="13">
    <location>
        <begin position="1"/>
        <end position="47"/>
    </location>
</feature>
<dbReference type="SMART" id="SM00408">
    <property type="entry name" value="IGc2"/>
    <property type="match status" value="3"/>
</dbReference>
<keyword evidence="8" id="KW-1015">Disulfide bond</keyword>
<evidence type="ECO:0000256" key="3">
    <source>
        <dbReference type="ARBA" id="ARBA00022622"/>
    </source>
</evidence>
<evidence type="ECO:0000256" key="6">
    <source>
        <dbReference type="ARBA" id="ARBA00022889"/>
    </source>
</evidence>
<keyword evidence="9" id="KW-0325">Glycoprotein</keyword>
<feature type="domain" description="Ig-like" evidence="14">
    <location>
        <begin position="62"/>
        <end position="154"/>
    </location>
</feature>
<dbReference type="PANTHER" id="PTHR42757:SF9">
    <property type="entry name" value="NEUROTRIMIN"/>
    <property type="match status" value="1"/>
</dbReference>
<dbReference type="FunFam" id="2.60.40.10:FF:000113">
    <property type="entry name" value="Opioid-binding protein/cell adhesion molecule"/>
    <property type="match status" value="1"/>
</dbReference>
<evidence type="ECO:0000256" key="7">
    <source>
        <dbReference type="ARBA" id="ARBA00023136"/>
    </source>
</evidence>
<proteinExistence type="inferred from homology"/>
<dbReference type="FunFam" id="2.60.40.10:FF:000305">
    <property type="entry name" value="neurotrimin isoform X2"/>
    <property type="match status" value="1"/>
</dbReference>
<keyword evidence="3" id="KW-0336">GPI-anchor</keyword>
<evidence type="ECO:0000256" key="8">
    <source>
        <dbReference type="ARBA" id="ARBA00023157"/>
    </source>
</evidence>
<reference evidence="16" key="1">
    <citation type="journal article" date="2006" name="Science">
        <title>Ancient noncoding elements conserved in the human genome.</title>
        <authorList>
            <person name="Venkatesh B."/>
            <person name="Kirkness E.F."/>
            <person name="Loh Y.H."/>
            <person name="Halpern A.L."/>
            <person name="Lee A.P."/>
            <person name="Johnson J."/>
            <person name="Dandona N."/>
            <person name="Viswanathan L.D."/>
            <person name="Tay A."/>
            <person name="Venter J.C."/>
            <person name="Strausberg R.L."/>
            <person name="Brenner S."/>
        </authorList>
    </citation>
    <scope>NUCLEOTIDE SEQUENCE [LARGE SCALE GENOMIC DNA]</scope>
</reference>
<evidence type="ECO:0000256" key="13">
    <source>
        <dbReference type="SAM" id="SignalP"/>
    </source>
</evidence>
<dbReference type="FunCoup" id="A0A4W3H1H3">
    <property type="interactions" value="38"/>
</dbReference>
<dbReference type="InterPro" id="IPR036179">
    <property type="entry name" value="Ig-like_dom_sf"/>
</dbReference>
<evidence type="ECO:0000256" key="1">
    <source>
        <dbReference type="ARBA" id="ARBA00004609"/>
    </source>
</evidence>
<evidence type="ECO:0000313" key="16">
    <source>
        <dbReference type="Proteomes" id="UP000314986"/>
    </source>
</evidence>
<keyword evidence="10" id="KW-0449">Lipoprotein</keyword>
<dbReference type="Proteomes" id="UP000314986">
    <property type="component" value="Unassembled WGS sequence"/>
</dbReference>
<dbReference type="GeneTree" id="ENSGT00940000160304"/>
<dbReference type="GO" id="GO:0098552">
    <property type="term" value="C:side of membrane"/>
    <property type="evidence" value="ECO:0007669"/>
    <property type="project" value="UniProtKB-KW"/>
</dbReference>
<dbReference type="FunFam" id="2.60.40.10:FF:000013">
    <property type="entry name" value="cell adhesion molecule 1 isoform X1"/>
    <property type="match status" value="1"/>
</dbReference>
<reference evidence="15" key="4">
    <citation type="submission" date="2025-08" db="UniProtKB">
        <authorList>
            <consortium name="Ensembl"/>
        </authorList>
    </citation>
    <scope>IDENTIFICATION</scope>
</reference>
<dbReference type="InterPro" id="IPR003599">
    <property type="entry name" value="Ig_sub"/>
</dbReference>
<evidence type="ECO:0000313" key="15">
    <source>
        <dbReference type="Ensembl" id="ENSCMIP00000010563.1"/>
    </source>
</evidence>
<dbReference type="PANTHER" id="PTHR42757">
    <property type="entry name" value="IGLON FAMILY OF IMMUNOGLOBULIN SUPERFAMILY-RELATED"/>
    <property type="match status" value="1"/>
</dbReference>
<reference evidence="15" key="5">
    <citation type="submission" date="2025-09" db="UniProtKB">
        <authorList>
            <consortium name="Ensembl"/>
        </authorList>
    </citation>
    <scope>IDENTIFICATION</scope>
</reference>
<dbReference type="Gene3D" id="2.60.40.10">
    <property type="entry name" value="Immunoglobulins"/>
    <property type="match status" value="3"/>
</dbReference>
<feature type="chain" id="PRO_5021417442" evidence="13">
    <location>
        <begin position="48"/>
        <end position="431"/>
    </location>
</feature>
<reference evidence="16" key="3">
    <citation type="journal article" date="2014" name="Nature">
        <title>Elephant shark genome provides unique insights into gnathostome evolution.</title>
        <authorList>
            <consortium name="International Elephant Shark Genome Sequencing Consortium"/>
            <person name="Venkatesh B."/>
            <person name="Lee A.P."/>
            <person name="Ravi V."/>
            <person name="Maurya A.K."/>
            <person name="Lian M.M."/>
            <person name="Swann J.B."/>
            <person name="Ohta Y."/>
            <person name="Flajnik M.F."/>
            <person name="Sutoh Y."/>
            <person name="Kasahara M."/>
            <person name="Hoon S."/>
            <person name="Gangu V."/>
            <person name="Roy S.W."/>
            <person name="Irimia M."/>
            <person name="Korzh V."/>
            <person name="Kondrychyn I."/>
            <person name="Lim Z.W."/>
            <person name="Tay B.H."/>
            <person name="Tohari S."/>
            <person name="Kong K.W."/>
            <person name="Ho S."/>
            <person name="Lorente-Galdos B."/>
            <person name="Quilez J."/>
            <person name="Marques-Bonet T."/>
            <person name="Raney B.J."/>
            <person name="Ingham P.W."/>
            <person name="Tay A."/>
            <person name="Hillier L.W."/>
            <person name="Minx P."/>
            <person name="Boehm T."/>
            <person name="Wilson R.K."/>
            <person name="Brenner S."/>
            <person name="Warren W.C."/>
        </authorList>
    </citation>
    <scope>NUCLEOTIDE SEQUENCE [LARGE SCALE GENOMIC DNA]</scope>
</reference>
<dbReference type="InterPro" id="IPR007110">
    <property type="entry name" value="Ig-like_dom"/>
</dbReference>
<evidence type="ECO:0000259" key="14">
    <source>
        <dbReference type="PROSITE" id="PS50835"/>
    </source>
</evidence>
<keyword evidence="2" id="KW-1003">Cell membrane</keyword>
<keyword evidence="16" id="KW-1185">Reference proteome</keyword>
<dbReference type="InParanoid" id="A0A4W3H1H3"/>
<evidence type="ECO:0000256" key="11">
    <source>
        <dbReference type="ARBA" id="ARBA00023319"/>
    </source>
</evidence>
<keyword evidence="4 13" id="KW-0732">Signal</keyword>
<name>A0A4W3H1H3_CALMI</name>
<keyword evidence="7" id="KW-0472">Membrane</keyword>
<dbReference type="PROSITE" id="PS50835">
    <property type="entry name" value="IG_LIKE"/>
    <property type="match status" value="3"/>
</dbReference>
<dbReference type="SUPFAM" id="SSF48726">
    <property type="entry name" value="Immunoglobulin"/>
    <property type="match status" value="3"/>
</dbReference>
<dbReference type="GO" id="GO:0007155">
    <property type="term" value="P:cell adhesion"/>
    <property type="evidence" value="ECO:0007669"/>
    <property type="project" value="UniProtKB-KW"/>
</dbReference>